<evidence type="ECO:0000313" key="1">
    <source>
        <dbReference type="EMBL" id="XAG71779.1"/>
    </source>
</evidence>
<dbReference type="EMBL" id="CP095346">
    <property type="protein sequence ID" value="XAG71779.1"/>
    <property type="molecule type" value="Genomic_DNA"/>
</dbReference>
<reference evidence="1" key="1">
    <citation type="submission" date="2022-03" db="EMBL/GenBank/DDBJ databases">
        <title>Sea Food Isolates.</title>
        <authorList>
            <person name="Li c."/>
        </authorList>
    </citation>
    <scope>NUCLEOTIDE SEQUENCE</scope>
    <source>
        <strain evidence="1">19NY04SH03</strain>
    </source>
</reference>
<gene>
    <name evidence="1" type="ORF">MRN42_07110</name>
</gene>
<accession>A0AAU6UFK5</accession>
<proteinExistence type="predicted"/>
<protein>
    <submittedName>
        <fullName evidence="1">Uncharacterized protein</fullName>
    </submittedName>
</protein>
<name>A0AAU6UFK5_UNCXX</name>
<dbReference type="AlphaFoldDB" id="A0AAU6UFK5"/>
<sequence length="486" mass="54451">MNTEDILTSIEAADSIVDVNAILTKCMANKSIQSIIKDSNLIRVIEVIIDLGTEDDDPLSIDRLRAAASLGRLAAVSRSRQSEVFAQLSEVLIDEPCDIENLNDGDEKHYAAQALNHINADWVFEYALRQSTLTDTSENARRALIQLALQRCGSLSSAWQSSSDSLMYLATVENVDARMKRARRISRAWSEVVKDWYKDIGSEGGLALANWLRAILNHSSPSVEHDVLIDIVDDAFAMLIRMIEIRFSHALLSSSYQVLEVARNSLSSSAWSELNRDSIMLPRIKTNLKEAALVLARQNRTDNAILKLLSKAYYSKAQVIPALKAHFDDSKELDPDVKEWWLQGGKQTSSEREVTHNIGNSEDQQIGSLLIQVETSQTVMEKLQRAVVPFLEISDPPLASTVKKASSGFIDMSRIARQLARMRKLTHTNMLGQIVEYNPRQHEMLGGHKYGVRNVRVVRDGIQKEFGGKIKTLVKPWVEVISDDNK</sequence>
<organism evidence="1">
    <name type="scientific">bacterium 19NY04SH03</name>
    <dbReference type="NCBI Taxonomy" id="2920647"/>
    <lineage>
        <taxon>Bacteria</taxon>
    </lineage>
</organism>